<protein>
    <submittedName>
        <fullName evidence="2">CXXC-20-CXXC protein</fullName>
    </submittedName>
</protein>
<evidence type="ECO:0000256" key="1">
    <source>
        <dbReference type="SAM" id="Phobius"/>
    </source>
</evidence>
<dbReference type="Proteomes" id="UP001241988">
    <property type="component" value="Unassembled WGS sequence"/>
</dbReference>
<evidence type="ECO:0000313" key="2">
    <source>
        <dbReference type="EMBL" id="MDQ0429396.1"/>
    </source>
</evidence>
<dbReference type="RefSeq" id="WP_308787482.1">
    <property type="nucleotide sequence ID" value="NZ_JAUSWB010000005.1"/>
</dbReference>
<name>A0ABU0GX88_9BACL</name>
<keyword evidence="3" id="KW-1185">Reference proteome</keyword>
<dbReference type="InterPro" id="IPR026369">
    <property type="entry name" value="CxxC_20_CxxC"/>
</dbReference>
<feature type="transmembrane region" description="Helical" evidence="1">
    <location>
        <begin position="71"/>
        <end position="89"/>
    </location>
</feature>
<proteinExistence type="predicted"/>
<comment type="caution">
    <text evidence="2">The sequence shown here is derived from an EMBL/GenBank/DDBJ whole genome shotgun (WGS) entry which is preliminary data.</text>
</comment>
<keyword evidence="1" id="KW-0812">Transmembrane</keyword>
<feature type="transmembrane region" description="Helical" evidence="1">
    <location>
        <begin position="48"/>
        <end position="65"/>
    </location>
</feature>
<keyword evidence="1" id="KW-1133">Transmembrane helix</keyword>
<gene>
    <name evidence="2" type="ORF">QOZ98_002224</name>
</gene>
<accession>A0ABU0GX88</accession>
<organism evidence="2 3">
    <name type="scientific">Planomicrobium stackebrandtii</name>
    <dbReference type="NCBI Taxonomy" id="253160"/>
    <lineage>
        <taxon>Bacteria</taxon>
        <taxon>Bacillati</taxon>
        <taxon>Bacillota</taxon>
        <taxon>Bacilli</taxon>
        <taxon>Bacillales</taxon>
        <taxon>Caryophanaceae</taxon>
        <taxon>Planomicrobium</taxon>
    </lineage>
</organism>
<keyword evidence="1" id="KW-0472">Membrane</keyword>
<evidence type="ECO:0000313" key="3">
    <source>
        <dbReference type="Proteomes" id="UP001241988"/>
    </source>
</evidence>
<reference evidence="2 3" key="1">
    <citation type="submission" date="2023-07" db="EMBL/GenBank/DDBJ databases">
        <title>Genomic Encyclopedia of Type Strains, Phase IV (KMG-IV): sequencing the most valuable type-strain genomes for metagenomic binning, comparative biology and taxonomic classification.</title>
        <authorList>
            <person name="Goeker M."/>
        </authorList>
    </citation>
    <scope>NUCLEOTIDE SEQUENCE [LARGE SCALE GENOMIC DNA]</scope>
    <source>
        <strain evidence="2 3">DSM 16419</strain>
    </source>
</reference>
<dbReference type="NCBIfam" id="TIGR04104">
    <property type="entry name" value="cxxc_20_cxxc"/>
    <property type="match status" value="1"/>
</dbReference>
<dbReference type="EMBL" id="JAUSWB010000005">
    <property type="protein sequence ID" value="MDQ0429396.1"/>
    <property type="molecule type" value="Genomic_DNA"/>
</dbReference>
<sequence>MPSCENCGRKWTWKRIVLKTLKLTNKANCPYCGQTQYIVAKSRKVTRIYSFLPAFIIIVSAMIFDLDGWDILLLTPMLILMALFVYPFFMKLSKDNEAGLLRREAAPKK</sequence>